<sequence>MGEQGSWDEFVLGLCDLAVKYDAVTYLYESVVSLASRTPRHGHESATIRITRFDDEAARIETGWCFDLVVDYVAGDSSRPVPALGLVEAICSGSAEESCLIDAGGRWVGVFLKAWAPNGDRWESGSPGRLDQRATRRFPSWIDPN</sequence>
<gene>
    <name evidence="1" type="ORF">KV203_17570</name>
</gene>
<accession>A0ABX8S708</accession>
<reference evidence="1" key="1">
    <citation type="submission" date="2021-07" db="EMBL/GenBank/DDBJ databases">
        <title>Candidatus Kaistella beijingensis sp. nov. isolated from a municipal wastewater treatment plant is involved in sludge foaming.</title>
        <authorList>
            <person name="Song Y."/>
            <person name="Liu S.-J."/>
        </authorList>
    </citation>
    <scope>NUCLEOTIDE SEQUENCE</scope>
    <source>
        <strain evidence="1">DSM 43998</strain>
    </source>
</reference>
<organism evidence="1 2">
    <name type="scientific">Skermania pinensis</name>
    <dbReference type="NCBI Taxonomy" id="39122"/>
    <lineage>
        <taxon>Bacteria</taxon>
        <taxon>Bacillati</taxon>
        <taxon>Actinomycetota</taxon>
        <taxon>Actinomycetes</taxon>
        <taxon>Mycobacteriales</taxon>
        <taxon>Gordoniaceae</taxon>
        <taxon>Skermania</taxon>
    </lineage>
</organism>
<protein>
    <submittedName>
        <fullName evidence="1">Uncharacterized protein</fullName>
    </submittedName>
</protein>
<dbReference type="RefSeq" id="WP_066469579.1">
    <property type="nucleotide sequence ID" value="NZ_CBCRUZ010000005.1"/>
</dbReference>
<evidence type="ECO:0000313" key="1">
    <source>
        <dbReference type="EMBL" id="QXQ13597.1"/>
    </source>
</evidence>
<evidence type="ECO:0000313" key="2">
    <source>
        <dbReference type="Proteomes" id="UP000887023"/>
    </source>
</evidence>
<proteinExistence type="predicted"/>
<keyword evidence="2" id="KW-1185">Reference proteome</keyword>
<dbReference type="EMBL" id="CP079105">
    <property type="protein sequence ID" value="QXQ13597.1"/>
    <property type="molecule type" value="Genomic_DNA"/>
</dbReference>
<dbReference type="Proteomes" id="UP000887023">
    <property type="component" value="Chromosome"/>
</dbReference>
<name>A0ABX8S708_9ACTN</name>